<name>A0A2P2NE77_RHIMU</name>
<dbReference type="AlphaFoldDB" id="A0A2P2NE77"/>
<dbReference type="EMBL" id="GGEC01060245">
    <property type="protein sequence ID" value="MBX40729.1"/>
    <property type="molecule type" value="Transcribed_RNA"/>
</dbReference>
<reference evidence="1" key="1">
    <citation type="submission" date="2018-02" db="EMBL/GenBank/DDBJ databases">
        <title>Rhizophora mucronata_Transcriptome.</title>
        <authorList>
            <person name="Meera S.P."/>
            <person name="Sreeshan A."/>
            <person name="Augustine A."/>
        </authorList>
    </citation>
    <scope>NUCLEOTIDE SEQUENCE</scope>
    <source>
        <tissue evidence="1">Leaf</tissue>
    </source>
</reference>
<sequence>MRHFFWGRGVHRSLISLQYHWFIST</sequence>
<proteinExistence type="predicted"/>
<organism evidence="1">
    <name type="scientific">Rhizophora mucronata</name>
    <name type="common">Asiatic mangrove</name>
    <dbReference type="NCBI Taxonomy" id="61149"/>
    <lineage>
        <taxon>Eukaryota</taxon>
        <taxon>Viridiplantae</taxon>
        <taxon>Streptophyta</taxon>
        <taxon>Embryophyta</taxon>
        <taxon>Tracheophyta</taxon>
        <taxon>Spermatophyta</taxon>
        <taxon>Magnoliopsida</taxon>
        <taxon>eudicotyledons</taxon>
        <taxon>Gunneridae</taxon>
        <taxon>Pentapetalae</taxon>
        <taxon>rosids</taxon>
        <taxon>fabids</taxon>
        <taxon>Malpighiales</taxon>
        <taxon>Rhizophoraceae</taxon>
        <taxon>Rhizophora</taxon>
    </lineage>
</organism>
<accession>A0A2P2NE77</accession>
<evidence type="ECO:0000313" key="1">
    <source>
        <dbReference type="EMBL" id="MBX40729.1"/>
    </source>
</evidence>
<protein>
    <submittedName>
        <fullName evidence="1">Uncharacterized protein</fullName>
    </submittedName>
</protein>